<dbReference type="InterPro" id="IPR036390">
    <property type="entry name" value="WH_DNA-bd_sf"/>
</dbReference>
<dbReference type="FunFam" id="1.10.10.10:FF:000163">
    <property type="entry name" value="MarR family transcriptional regulator"/>
    <property type="match status" value="1"/>
</dbReference>
<dbReference type="GO" id="GO:0005737">
    <property type="term" value="C:cytoplasm"/>
    <property type="evidence" value="ECO:0007669"/>
    <property type="project" value="UniProtKB-SubCell"/>
</dbReference>
<dbReference type="PROSITE" id="PS50995">
    <property type="entry name" value="HTH_MARR_2"/>
    <property type="match status" value="1"/>
</dbReference>
<dbReference type="SMART" id="SM00347">
    <property type="entry name" value="HTH_MARR"/>
    <property type="match status" value="1"/>
</dbReference>
<dbReference type="Proteomes" id="UP000295493">
    <property type="component" value="Unassembled WGS sequence"/>
</dbReference>
<dbReference type="Pfam" id="PF22381">
    <property type="entry name" value="Staph_reg_Sar_Rot"/>
    <property type="match status" value="1"/>
</dbReference>
<evidence type="ECO:0000313" key="8">
    <source>
        <dbReference type="Proteomes" id="UP000295493"/>
    </source>
</evidence>
<dbReference type="GO" id="GO:0006950">
    <property type="term" value="P:response to stress"/>
    <property type="evidence" value="ECO:0007669"/>
    <property type="project" value="TreeGrafter"/>
</dbReference>
<accession>A0A4R6FE86</accession>
<protein>
    <submittedName>
        <fullName evidence="7">MarR family transcriptional regulator</fullName>
    </submittedName>
</protein>
<dbReference type="GO" id="GO:0003677">
    <property type="term" value="F:DNA binding"/>
    <property type="evidence" value="ECO:0007669"/>
    <property type="project" value="UniProtKB-KW"/>
</dbReference>
<dbReference type="RefSeq" id="WP_080727000.1">
    <property type="nucleotide sequence ID" value="NZ_SNWD01000012.1"/>
</dbReference>
<dbReference type="InterPro" id="IPR055166">
    <property type="entry name" value="Transc_reg_Sar_Rot_HTH"/>
</dbReference>
<gene>
    <name evidence="7" type="ORF">EV664_11250</name>
</gene>
<dbReference type="EMBL" id="SNWD01000012">
    <property type="protein sequence ID" value="TDN79571.1"/>
    <property type="molecule type" value="Genomic_DNA"/>
</dbReference>
<evidence type="ECO:0000256" key="2">
    <source>
        <dbReference type="ARBA" id="ARBA00022490"/>
    </source>
</evidence>
<evidence type="ECO:0000256" key="4">
    <source>
        <dbReference type="ARBA" id="ARBA00023125"/>
    </source>
</evidence>
<dbReference type="GO" id="GO:0003700">
    <property type="term" value="F:DNA-binding transcription factor activity"/>
    <property type="evidence" value="ECO:0007669"/>
    <property type="project" value="InterPro"/>
</dbReference>
<feature type="domain" description="HTH marR-type" evidence="6">
    <location>
        <begin position="18"/>
        <end position="146"/>
    </location>
</feature>
<keyword evidence="4" id="KW-0238">DNA-binding</keyword>
<comment type="caution">
    <text evidence="7">The sequence shown here is derived from an EMBL/GenBank/DDBJ whole genome shotgun (WGS) entry which is preliminary data.</text>
</comment>
<evidence type="ECO:0000313" key="7">
    <source>
        <dbReference type="EMBL" id="TDN79571.1"/>
    </source>
</evidence>
<dbReference type="PANTHER" id="PTHR33164">
    <property type="entry name" value="TRANSCRIPTIONAL REGULATOR, MARR FAMILY"/>
    <property type="match status" value="1"/>
</dbReference>
<dbReference type="SUPFAM" id="SSF46785">
    <property type="entry name" value="Winged helix' DNA-binding domain"/>
    <property type="match status" value="1"/>
</dbReference>
<evidence type="ECO:0000256" key="5">
    <source>
        <dbReference type="ARBA" id="ARBA00023163"/>
    </source>
</evidence>
<dbReference type="AlphaFoldDB" id="A0A4R6FE86"/>
<keyword evidence="3" id="KW-0805">Transcription regulation</keyword>
<evidence type="ECO:0000256" key="1">
    <source>
        <dbReference type="ARBA" id="ARBA00004496"/>
    </source>
</evidence>
<dbReference type="PANTHER" id="PTHR33164:SF5">
    <property type="entry name" value="ORGANIC HYDROPEROXIDE RESISTANCE TRANSCRIPTIONAL REGULATOR"/>
    <property type="match status" value="1"/>
</dbReference>
<comment type="subcellular location">
    <subcellularLocation>
        <location evidence="1">Cytoplasm</location>
    </subcellularLocation>
</comment>
<keyword evidence="2" id="KW-0963">Cytoplasm</keyword>
<proteinExistence type="predicted"/>
<keyword evidence="8" id="KW-1185">Reference proteome</keyword>
<keyword evidence="5" id="KW-0804">Transcription</keyword>
<name>A0A4R6FE86_9SPHN</name>
<dbReference type="InterPro" id="IPR036388">
    <property type="entry name" value="WH-like_DNA-bd_sf"/>
</dbReference>
<reference evidence="7 8" key="1">
    <citation type="submission" date="2019-03" db="EMBL/GenBank/DDBJ databases">
        <title>Genomic Encyclopedia of Type Strains, Phase IV (KMG-IV): sequencing the most valuable type-strain genomes for metagenomic binning, comparative biology and taxonomic classification.</title>
        <authorList>
            <person name="Goeker M."/>
        </authorList>
    </citation>
    <scope>NUCLEOTIDE SEQUENCE [LARGE SCALE GENOMIC DNA]</scope>
    <source>
        <strain evidence="7 8">DSM 25059</strain>
    </source>
</reference>
<dbReference type="InterPro" id="IPR000835">
    <property type="entry name" value="HTH_MarR-typ"/>
</dbReference>
<evidence type="ECO:0000256" key="3">
    <source>
        <dbReference type="ARBA" id="ARBA00023015"/>
    </source>
</evidence>
<dbReference type="Gene3D" id="1.10.10.10">
    <property type="entry name" value="Winged helix-like DNA-binding domain superfamily/Winged helix DNA-binding domain"/>
    <property type="match status" value="1"/>
</dbReference>
<sequence length="161" mass="17888">MSDARLTLGLEEDPLLLDRQICFPLYAATNLLGRLYGPVLRKLNLTYPQYLVMLVLWEQQPQTIGALGARLYLDSGTLTPLLKRMEGAGLLSRARDPNDERRVLVTLTERGETLRSQALHVPETMANGYNAEGVDALRESVRDLVSILAQHSTRSRGSKAA</sequence>
<organism evidence="7 8">
    <name type="scientific">Stakelama pacifica</name>
    <dbReference type="NCBI Taxonomy" id="517720"/>
    <lineage>
        <taxon>Bacteria</taxon>
        <taxon>Pseudomonadati</taxon>
        <taxon>Pseudomonadota</taxon>
        <taxon>Alphaproteobacteria</taxon>
        <taxon>Sphingomonadales</taxon>
        <taxon>Sphingomonadaceae</taxon>
        <taxon>Stakelama</taxon>
    </lineage>
</organism>
<dbReference type="InterPro" id="IPR039422">
    <property type="entry name" value="MarR/SlyA-like"/>
</dbReference>
<evidence type="ECO:0000259" key="6">
    <source>
        <dbReference type="PROSITE" id="PS50995"/>
    </source>
</evidence>